<accession>A0A016X4J9</accession>
<gene>
    <name evidence="2" type="primary">Acey_s0406.g902</name>
    <name evidence="2" type="ORF">Y032_0406g902</name>
</gene>
<feature type="region of interest" description="Disordered" evidence="1">
    <location>
        <begin position="101"/>
        <end position="142"/>
    </location>
</feature>
<dbReference type="AlphaFoldDB" id="A0A016X4J9"/>
<evidence type="ECO:0000313" key="2">
    <source>
        <dbReference type="EMBL" id="EYC46153.1"/>
    </source>
</evidence>
<feature type="compositionally biased region" description="Basic and acidic residues" evidence="1">
    <location>
        <begin position="105"/>
        <end position="142"/>
    </location>
</feature>
<name>A0A016X4J9_9BILA</name>
<proteinExistence type="predicted"/>
<evidence type="ECO:0000313" key="3">
    <source>
        <dbReference type="Proteomes" id="UP000024635"/>
    </source>
</evidence>
<organism evidence="2 3">
    <name type="scientific">Ancylostoma ceylanicum</name>
    <dbReference type="NCBI Taxonomy" id="53326"/>
    <lineage>
        <taxon>Eukaryota</taxon>
        <taxon>Metazoa</taxon>
        <taxon>Ecdysozoa</taxon>
        <taxon>Nematoda</taxon>
        <taxon>Chromadorea</taxon>
        <taxon>Rhabditida</taxon>
        <taxon>Rhabditina</taxon>
        <taxon>Rhabditomorpha</taxon>
        <taxon>Strongyloidea</taxon>
        <taxon>Ancylostomatidae</taxon>
        <taxon>Ancylostomatinae</taxon>
        <taxon>Ancylostoma</taxon>
    </lineage>
</organism>
<sequence>MVFAAAPEGSQASSSKMSEVLEQLKKIALKMRRVDSVVYEKLYCPPQEPKLEDIIKQFEERMDAKMEATFQILSQKMDTIVTEFDRKFELLLEAQINTVVQLKPPKPEDQPGPSHRGEKRKERRHDDVKQERAPKRPPVPEEVARAKERLDHLARCERRVFGNAPKLLVRDGRAVMCAFCEEVGKHEEDSCPNFRTVQARRNVVRNEDLCIFCVRRCEEKPCPRRKPCGYCKSQAHHMSICPLPEDRANLEAIIEEWNAHQGAAPECARNAH</sequence>
<protein>
    <submittedName>
        <fullName evidence="2">Uncharacterized protein</fullName>
    </submittedName>
</protein>
<keyword evidence="3" id="KW-1185">Reference proteome</keyword>
<dbReference type="EMBL" id="JARK01000006">
    <property type="protein sequence ID" value="EYC46153.1"/>
    <property type="molecule type" value="Genomic_DNA"/>
</dbReference>
<dbReference type="Proteomes" id="UP000024635">
    <property type="component" value="Unassembled WGS sequence"/>
</dbReference>
<evidence type="ECO:0000256" key="1">
    <source>
        <dbReference type="SAM" id="MobiDB-lite"/>
    </source>
</evidence>
<reference evidence="3" key="1">
    <citation type="journal article" date="2015" name="Nat. Genet.">
        <title>The genome and transcriptome of the zoonotic hookworm Ancylostoma ceylanicum identify infection-specific gene families.</title>
        <authorList>
            <person name="Schwarz E.M."/>
            <person name="Hu Y."/>
            <person name="Antoshechkin I."/>
            <person name="Miller M.M."/>
            <person name="Sternberg P.W."/>
            <person name="Aroian R.V."/>
        </authorList>
    </citation>
    <scope>NUCLEOTIDE SEQUENCE</scope>
    <source>
        <strain evidence="3">HY135</strain>
    </source>
</reference>
<dbReference type="OrthoDB" id="10435208at2759"/>
<comment type="caution">
    <text evidence="2">The sequence shown here is derived from an EMBL/GenBank/DDBJ whole genome shotgun (WGS) entry which is preliminary data.</text>
</comment>